<dbReference type="RefSeq" id="WP_093154472.1">
    <property type="nucleotide sequence ID" value="NZ_FNBW01000022.1"/>
</dbReference>
<dbReference type="InterPro" id="IPR023346">
    <property type="entry name" value="Lysozyme-like_dom_sf"/>
</dbReference>
<dbReference type="AlphaFoldDB" id="A0A8G2BMJ6"/>
<proteinExistence type="predicted"/>
<dbReference type="Gene3D" id="2.40.10.10">
    <property type="entry name" value="Trypsin-like serine proteases"/>
    <property type="match status" value="2"/>
</dbReference>
<comment type="caution">
    <text evidence="2">The sequence shown here is derived from an EMBL/GenBank/DDBJ whole genome shotgun (WGS) entry which is preliminary data.</text>
</comment>
<evidence type="ECO:0000256" key="1">
    <source>
        <dbReference type="SAM" id="MobiDB-lite"/>
    </source>
</evidence>
<reference evidence="2 3" key="1">
    <citation type="submission" date="2016-10" db="EMBL/GenBank/DDBJ databases">
        <authorList>
            <person name="Varghese N."/>
            <person name="Submissions S."/>
        </authorList>
    </citation>
    <scope>NUCLEOTIDE SEQUENCE [LARGE SCALE GENOMIC DNA]</scope>
    <source>
        <strain evidence="2 3">DSM 18839</strain>
    </source>
</reference>
<dbReference type="Gene3D" id="1.10.530.10">
    <property type="match status" value="1"/>
</dbReference>
<feature type="region of interest" description="Disordered" evidence="1">
    <location>
        <begin position="325"/>
        <end position="344"/>
    </location>
</feature>
<sequence length="548" mass="58541">MACEEDIRSAIEALSQLGPAGDALRAAHPWMRNEGFRGLAMGINTVNGNSTGELVLKVFIDRKLPVDGDEDAVPAILRLPGLDAAIPTDVDEVGEPGLQFTQPAAGGTSIKIEGGLHGTFGCLVTPRRGPSGLFLLTSAHVIGYSRLRPAAPGTPVFEVARNGDHRVIAALTAYKPLNFNPAGLTQIDAAIARITTPAITADIDGRGPPKGVNPSPQIGDKLFAYVDGAWKATTRVTTLNAMLHKIRMQDGTAVRYINYGGMITCNAFTKGGDSGALIVDRYHNAVGLVVGGDHADRADPQTYICPMDRILQHFGVELVTRDSIGRTQGASPSTSASTPASPVASAGAAATLTLERLKKIAKTGFDRSAARNIDSHMIHVRDGLREEGLDDRDMILMALATIKAETAGFVPVSEPPHRYNTSKFGRPGQGADYDLYEDRGNLGNTEPGDGKRFRGRGFIQLTGRFNYDEVGGRIGVDLIADPGRANDPKTAGRILASFLKQREGRIRAALTEDRMADARALVNGGRHGLERFETCYDTVADVWDRTVV</sequence>
<dbReference type="EMBL" id="FNBW01000022">
    <property type="protein sequence ID" value="SDG55730.1"/>
    <property type="molecule type" value="Genomic_DNA"/>
</dbReference>
<dbReference type="InterPro" id="IPR009003">
    <property type="entry name" value="Peptidase_S1_PA"/>
</dbReference>
<evidence type="ECO:0000313" key="3">
    <source>
        <dbReference type="Proteomes" id="UP000198615"/>
    </source>
</evidence>
<evidence type="ECO:0000313" key="2">
    <source>
        <dbReference type="EMBL" id="SDG55730.1"/>
    </source>
</evidence>
<dbReference type="InterPro" id="IPR043504">
    <property type="entry name" value="Peptidase_S1_PA_chymotrypsin"/>
</dbReference>
<dbReference type="Proteomes" id="UP000198615">
    <property type="component" value="Unassembled WGS sequence"/>
</dbReference>
<name>A0A8G2BMJ6_9PROT</name>
<organism evidence="2 3">
    <name type="scientific">Thalassobaculum litoreum DSM 18839</name>
    <dbReference type="NCBI Taxonomy" id="1123362"/>
    <lineage>
        <taxon>Bacteria</taxon>
        <taxon>Pseudomonadati</taxon>
        <taxon>Pseudomonadota</taxon>
        <taxon>Alphaproteobacteria</taxon>
        <taxon>Rhodospirillales</taxon>
        <taxon>Thalassobaculaceae</taxon>
        <taxon>Thalassobaculum</taxon>
    </lineage>
</organism>
<gene>
    <name evidence="2" type="ORF">SAMN05660686_04837</name>
</gene>
<dbReference type="SUPFAM" id="SSF50494">
    <property type="entry name" value="Trypsin-like serine proteases"/>
    <property type="match status" value="1"/>
</dbReference>
<protein>
    <submittedName>
        <fullName evidence="2">Predicted chitinase</fullName>
    </submittedName>
</protein>
<keyword evidence="3" id="KW-1185">Reference proteome</keyword>
<feature type="compositionally biased region" description="Low complexity" evidence="1">
    <location>
        <begin position="330"/>
        <end position="344"/>
    </location>
</feature>
<dbReference type="SUPFAM" id="SSF53955">
    <property type="entry name" value="Lysozyme-like"/>
    <property type="match status" value="1"/>
</dbReference>
<dbReference type="OrthoDB" id="3809801at2"/>
<accession>A0A8G2BMJ6</accession>